<sequence length="260" mass="26255">MELQLNGKTALVTGASRGIGLAVVRALAAEGVRVVAAARKPTAELTATGAVPVAVDLSDPGGAERLVDQAVAELGGIDVLVNNVGGGEGDLTGGFLDLTDEQWAEVVDLNFFATVRVTRAALPALLTARGAIVNVSSTGARVPHDGPVPYTTAKAALTAFSKALAHEFGPRGVRVNTVSPGPVRTSLWESPTGYGAQLAASLEIPHADLLAGLPATMGMLTGRLVEPDEVAALVTYLAAPLAASTTGADHRIDGGAVKTA</sequence>
<evidence type="ECO:0000256" key="2">
    <source>
        <dbReference type="ARBA" id="ARBA00023002"/>
    </source>
</evidence>
<dbReference type="Pfam" id="PF13561">
    <property type="entry name" value="adh_short_C2"/>
    <property type="match status" value="1"/>
</dbReference>
<dbReference type="PANTHER" id="PTHR42760:SF133">
    <property type="entry name" value="3-OXOACYL-[ACYL-CARRIER-PROTEIN] REDUCTASE"/>
    <property type="match status" value="1"/>
</dbReference>
<proteinExistence type="inferred from homology"/>
<reference evidence="3 4" key="1">
    <citation type="journal article" date="2019" name="Int. J. Syst. Evol. Microbiol.">
        <title>The Global Catalogue of Microorganisms (GCM) 10K type strain sequencing project: providing services to taxonomists for standard genome sequencing and annotation.</title>
        <authorList>
            <consortium name="The Broad Institute Genomics Platform"/>
            <consortium name="The Broad Institute Genome Sequencing Center for Infectious Disease"/>
            <person name="Wu L."/>
            <person name="Ma J."/>
        </authorList>
    </citation>
    <scope>NUCLEOTIDE SEQUENCE [LARGE SCALE GENOMIC DNA]</scope>
    <source>
        <strain evidence="3 4">JCM 15481</strain>
    </source>
</reference>
<dbReference type="SUPFAM" id="SSF51735">
    <property type="entry name" value="NAD(P)-binding Rossmann-fold domains"/>
    <property type="match status" value="1"/>
</dbReference>
<evidence type="ECO:0000313" key="4">
    <source>
        <dbReference type="Proteomes" id="UP001500443"/>
    </source>
</evidence>
<dbReference type="InterPro" id="IPR036291">
    <property type="entry name" value="NAD(P)-bd_dom_sf"/>
</dbReference>
<dbReference type="PRINTS" id="PR00081">
    <property type="entry name" value="GDHRDH"/>
</dbReference>
<keyword evidence="2" id="KW-0560">Oxidoreductase</keyword>
<evidence type="ECO:0000256" key="1">
    <source>
        <dbReference type="ARBA" id="ARBA00006484"/>
    </source>
</evidence>
<protein>
    <submittedName>
        <fullName evidence="3">SDR family oxidoreductase</fullName>
    </submittedName>
</protein>
<dbReference type="Gene3D" id="3.40.50.720">
    <property type="entry name" value="NAD(P)-binding Rossmann-like Domain"/>
    <property type="match status" value="1"/>
</dbReference>
<accession>A0ABN2A567</accession>
<dbReference type="RefSeq" id="WP_344295624.1">
    <property type="nucleotide sequence ID" value="NZ_BAAAPF010000488.1"/>
</dbReference>
<comment type="caution">
    <text evidence="3">The sequence shown here is derived from an EMBL/GenBank/DDBJ whole genome shotgun (WGS) entry which is preliminary data.</text>
</comment>
<dbReference type="EMBL" id="BAAAPF010000488">
    <property type="protein sequence ID" value="GAA1511650.1"/>
    <property type="molecule type" value="Genomic_DNA"/>
</dbReference>
<dbReference type="Proteomes" id="UP001500443">
    <property type="component" value="Unassembled WGS sequence"/>
</dbReference>
<evidence type="ECO:0000313" key="3">
    <source>
        <dbReference type="EMBL" id="GAA1511650.1"/>
    </source>
</evidence>
<keyword evidence="4" id="KW-1185">Reference proteome</keyword>
<dbReference type="InterPro" id="IPR002347">
    <property type="entry name" value="SDR_fam"/>
</dbReference>
<gene>
    <name evidence="3" type="ORF">GCM10009802_65600</name>
</gene>
<dbReference type="PANTHER" id="PTHR42760">
    <property type="entry name" value="SHORT-CHAIN DEHYDROGENASES/REDUCTASES FAMILY MEMBER"/>
    <property type="match status" value="1"/>
</dbReference>
<organism evidence="3 4">
    <name type="scientific">Streptomyces synnematoformans</name>
    <dbReference type="NCBI Taxonomy" id="415721"/>
    <lineage>
        <taxon>Bacteria</taxon>
        <taxon>Bacillati</taxon>
        <taxon>Actinomycetota</taxon>
        <taxon>Actinomycetes</taxon>
        <taxon>Kitasatosporales</taxon>
        <taxon>Streptomycetaceae</taxon>
        <taxon>Streptomyces</taxon>
    </lineage>
</organism>
<name>A0ABN2A567_9ACTN</name>
<comment type="similarity">
    <text evidence="1">Belongs to the short-chain dehydrogenases/reductases (SDR) family.</text>
</comment>
<dbReference type="CDD" id="cd05233">
    <property type="entry name" value="SDR_c"/>
    <property type="match status" value="1"/>
</dbReference>
<dbReference type="PRINTS" id="PR00080">
    <property type="entry name" value="SDRFAMILY"/>
</dbReference>